<feature type="region of interest" description="Disordered" evidence="1">
    <location>
        <begin position="246"/>
        <end position="268"/>
    </location>
</feature>
<name>A0A6J6VTC6_9ZZZZ</name>
<proteinExistence type="predicted"/>
<accession>A0A6J6VTC6</accession>
<evidence type="ECO:0000313" key="2">
    <source>
        <dbReference type="EMBL" id="CAB4775802.1"/>
    </source>
</evidence>
<protein>
    <submittedName>
        <fullName evidence="2">Unannotated protein</fullName>
    </submittedName>
</protein>
<evidence type="ECO:0000256" key="1">
    <source>
        <dbReference type="SAM" id="MobiDB-lite"/>
    </source>
</evidence>
<dbReference type="EMBL" id="CAEZYQ010000065">
    <property type="protein sequence ID" value="CAB4775802.1"/>
    <property type="molecule type" value="Genomic_DNA"/>
</dbReference>
<organism evidence="2">
    <name type="scientific">freshwater metagenome</name>
    <dbReference type="NCBI Taxonomy" id="449393"/>
    <lineage>
        <taxon>unclassified sequences</taxon>
        <taxon>metagenomes</taxon>
        <taxon>ecological metagenomes</taxon>
    </lineage>
</organism>
<feature type="region of interest" description="Disordered" evidence="1">
    <location>
        <begin position="173"/>
        <end position="194"/>
    </location>
</feature>
<dbReference type="AlphaFoldDB" id="A0A6J6VTC6"/>
<reference evidence="2" key="1">
    <citation type="submission" date="2020-05" db="EMBL/GenBank/DDBJ databases">
        <authorList>
            <person name="Chiriac C."/>
            <person name="Salcher M."/>
            <person name="Ghai R."/>
            <person name="Kavagutti S V."/>
        </authorList>
    </citation>
    <scope>NUCLEOTIDE SEQUENCE</scope>
</reference>
<gene>
    <name evidence="2" type="ORF">UFOPK2761_03670</name>
</gene>
<sequence>MAASAVVGVALVDRDRGGDGALDPAGEPPAVADGWRGVTFRDVTVQVPQEWGDASAPQSDWCADVPREPITGPYVDTDGGYGAVLDIGCGEQPPVPAGFGPDPEEQWVPHLTLLPAESAGLDEPVEDGTTTRDGWTLRVTTVGTVQLRLLTDASTEDVAEEILASAERSEVSVLGCDTTSPAQERPGPDRPVFAPAGDLESVDPDDVAALLVCQYQRIGADGPGLGTDRLVEGPAAGAWVEAVQDAPRGSGPDQPENCMEPWESGSSEVVHPLDRDGNRLAAVYLTTDACAGNGLRDATTTWQLTEATCAPVFGERVVWWGGQGVVAQVCQPDRY</sequence>